<keyword evidence="3" id="KW-1185">Reference proteome</keyword>
<dbReference type="Proteomes" id="UP000024635">
    <property type="component" value="Unassembled WGS sequence"/>
</dbReference>
<accession>A0A016WWK7</accession>
<evidence type="ECO:0000313" key="2">
    <source>
        <dbReference type="EMBL" id="EYC43418.1"/>
    </source>
</evidence>
<dbReference type="AlphaFoldDB" id="A0A016WWK7"/>
<protein>
    <submittedName>
        <fullName evidence="2">Uncharacterized protein</fullName>
    </submittedName>
</protein>
<evidence type="ECO:0000256" key="1">
    <source>
        <dbReference type="SAM" id="MobiDB-lite"/>
    </source>
</evidence>
<gene>
    <name evidence="2" type="primary">Acey_s0494.g2449</name>
    <name evidence="2" type="ORF">Y032_0494g2449</name>
</gene>
<feature type="region of interest" description="Disordered" evidence="1">
    <location>
        <begin position="70"/>
        <end position="134"/>
    </location>
</feature>
<proteinExistence type="predicted"/>
<feature type="compositionally biased region" description="Polar residues" evidence="1">
    <location>
        <begin position="73"/>
        <end position="134"/>
    </location>
</feature>
<organism evidence="2 3">
    <name type="scientific">Ancylostoma ceylanicum</name>
    <dbReference type="NCBI Taxonomy" id="53326"/>
    <lineage>
        <taxon>Eukaryota</taxon>
        <taxon>Metazoa</taxon>
        <taxon>Ecdysozoa</taxon>
        <taxon>Nematoda</taxon>
        <taxon>Chromadorea</taxon>
        <taxon>Rhabditida</taxon>
        <taxon>Rhabditina</taxon>
        <taxon>Rhabditomorpha</taxon>
        <taxon>Strongyloidea</taxon>
        <taxon>Ancylostomatidae</taxon>
        <taxon>Ancylostomatinae</taxon>
        <taxon>Ancylostoma</taxon>
    </lineage>
</organism>
<dbReference type="EMBL" id="JARK01000094">
    <property type="protein sequence ID" value="EYC43418.1"/>
    <property type="molecule type" value="Genomic_DNA"/>
</dbReference>
<comment type="caution">
    <text evidence="2">The sequence shown here is derived from an EMBL/GenBank/DDBJ whole genome shotgun (WGS) entry which is preliminary data.</text>
</comment>
<evidence type="ECO:0000313" key="3">
    <source>
        <dbReference type="Proteomes" id="UP000024635"/>
    </source>
</evidence>
<reference evidence="3" key="1">
    <citation type="journal article" date="2015" name="Nat. Genet.">
        <title>The genome and transcriptome of the zoonotic hookworm Ancylostoma ceylanicum identify infection-specific gene families.</title>
        <authorList>
            <person name="Schwarz E.M."/>
            <person name="Hu Y."/>
            <person name="Antoshechkin I."/>
            <person name="Miller M.M."/>
            <person name="Sternberg P.W."/>
            <person name="Aroian R.V."/>
        </authorList>
    </citation>
    <scope>NUCLEOTIDE SEQUENCE</scope>
    <source>
        <strain evidence="3">HY135</strain>
    </source>
</reference>
<sequence>MNMFILSYDVSLLRLCASGTSPRVFTLVLHFIKHISIWRLALKNHAYVFLLLAQTSARYVDFHHFYSRREQSSHSCGINGGTNNISPTMVTNSRPIPQPWKTSSQTPSIGSRTSSLDCRTSMRKSSTSPSPANE</sequence>
<name>A0A016WWK7_9BILA</name>